<protein>
    <recommendedName>
        <fullName evidence="5">Sushi domain-containing protein</fullName>
    </recommendedName>
</protein>
<accession>A0A9P1DUB8</accession>
<evidence type="ECO:0008006" key="5">
    <source>
        <dbReference type="Google" id="ProtNLM"/>
    </source>
</evidence>
<dbReference type="EMBL" id="CAMXCT020006585">
    <property type="protein sequence ID" value="CAL1169820.1"/>
    <property type="molecule type" value="Genomic_DNA"/>
</dbReference>
<sequence>MRILLPLCLCTRLAFADCQVPRPRWSLDTGSCFEAEREGYLRDGEHCVPKCAAGYYASVSVLSCVGEQMVPEAFVCSLVPMATLAHELIEDIPDSLRISRCLREASACSYEHLQYATYLAQAGDWEGVA</sequence>
<comment type="caution">
    <text evidence="2">The sequence shown here is derived from an EMBL/GenBank/DDBJ whole genome shotgun (WGS) entry which is preliminary data.</text>
</comment>
<gene>
    <name evidence="2" type="ORF">C1SCF055_LOCUS41188</name>
</gene>
<feature type="chain" id="PRO_5043271653" description="Sushi domain-containing protein" evidence="1">
    <location>
        <begin position="17"/>
        <end position="129"/>
    </location>
</feature>
<reference evidence="3 4" key="2">
    <citation type="submission" date="2024-05" db="EMBL/GenBank/DDBJ databases">
        <authorList>
            <person name="Chen Y."/>
            <person name="Shah S."/>
            <person name="Dougan E. K."/>
            <person name="Thang M."/>
            <person name="Chan C."/>
        </authorList>
    </citation>
    <scope>NUCLEOTIDE SEQUENCE [LARGE SCALE GENOMIC DNA]</scope>
</reference>
<evidence type="ECO:0000313" key="3">
    <source>
        <dbReference type="EMBL" id="CAL4803757.1"/>
    </source>
</evidence>
<dbReference type="Proteomes" id="UP001152797">
    <property type="component" value="Unassembled WGS sequence"/>
</dbReference>
<evidence type="ECO:0000256" key="1">
    <source>
        <dbReference type="SAM" id="SignalP"/>
    </source>
</evidence>
<feature type="signal peptide" evidence="1">
    <location>
        <begin position="1"/>
        <end position="16"/>
    </location>
</feature>
<keyword evidence="4" id="KW-1185">Reference proteome</keyword>
<evidence type="ECO:0000313" key="2">
    <source>
        <dbReference type="EMBL" id="CAI4016445.1"/>
    </source>
</evidence>
<dbReference type="AlphaFoldDB" id="A0A9P1DUB8"/>
<organism evidence="2">
    <name type="scientific">Cladocopium goreaui</name>
    <dbReference type="NCBI Taxonomy" id="2562237"/>
    <lineage>
        <taxon>Eukaryota</taxon>
        <taxon>Sar</taxon>
        <taxon>Alveolata</taxon>
        <taxon>Dinophyceae</taxon>
        <taxon>Suessiales</taxon>
        <taxon>Symbiodiniaceae</taxon>
        <taxon>Cladocopium</taxon>
    </lineage>
</organism>
<proteinExistence type="predicted"/>
<name>A0A9P1DUB8_9DINO</name>
<dbReference type="EMBL" id="CAMXCT010006585">
    <property type="protein sequence ID" value="CAI4016445.1"/>
    <property type="molecule type" value="Genomic_DNA"/>
</dbReference>
<dbReference type="EMBL" id="CAMXCT030006585">
    <property type="protein sequence ID" value="CAL4803757.1"/>
    <property type="molecule type" value="Genomic_DNA"/>
</dbReference>
<reference evidence="2" key="1">
    <citation type="submission" date="2022-10" db="EMBL/GenBank/DDBJ databases">
        <authorList>
            <person name="Chen Y."/>
            <person name="Dougan E. K."/>
            <person name="Chan C."/>
            <person name="Rhodes N."/>
            <person name="Thang M."/>
        </authorList>
    </citation>
    <scope>NUCLEOTIDE SEQUENCE</scope>
</reference>
<keyword evidence="1" id="KW-0732">Signal</keyword>
<evidence type="ECO:0000313" key="4">
    <source>
        <dbReference type="Proteomes" id="UP001152797"/>
    </source>
</evidence>